<name>A0A7C9VGX3_9HYPH</name>
<accession>A0A7C9VGX3</accession>
<organism evidence="2 3">
    <name type="scientific">Mesorhizobium zhangyense</name>
    <dbReference type="NCBI Taxonomy" id="1776730"/>
    <lineage>
        <taxon>Bacteria</taxon>
        <taxon>Pseudomonadati</taxon>
        <taxon>Pseudomonadota</taxon>
        <taxon>Alphaproteobacteria</taxon>
        <taxon>Hyphomicrobiales</taxon>
        <taxon>Phyllobacteriaceae</taxon>
        <taxon>Mesorhizobium</taxon>
    </lineage>
</organism>
<reference evidence="2 3" key="1">
    <citation type="submission" date="2020-02" db="EMBL/GenBank/DDBJ databases">
        <title>Genome sequence of the type strain CGMCC 1.15528 of Mesorhizobium zhangyense.</title>
        <authorList>
            <person name="Gao J."/>
            <person name="Sun J."/>
        </authorList>
    </citation>
    <scope>NUCLEOTIDE SEQUENCE [LARGE SCALE GENOMIC DNA]</scope>
    <source>
        <strain evidence="2 3">CGMCC 1.15528</strain>
    </source>
</reference>
<evidence type="ECO:0000313" key="2">
    <source>
        <dbReference type="EMBL" id="NGN45189.1"/>
    </source>
</evidence>
<dbReference type="RefSeq" id="WP_165121561.1">
    <property type="nucleotide sequence ID" value="NZ_JAAKZG010000028.1"/>
</dbReference>
<dbReference type="AlphaFoldDB" id="A0A7C9VGX3"/>
<feature type="region of interest" description="Disordered" evidence="1">
    <location>
        <begin position="1"/>
        <end position="32"/>
    </location>
</feature>
<evidence type="ECO:0000313" key="3">
    <source>
        <dbReference type="Proteomes" id="UP000481252"/>
    </source>
</evidence>
<proteinExistence type="predicted"/>
<dbReference type="EMBL" id="JAAKZG010000028">
    <property type="protein sequence ID" value="NGN45189.1"/>
    <property type="molecule type" value="Genomic_DNA"/>
</dbReference>
<comment type="caution">
    <text evidence="2">The sequence shown here is derived from an EMBL/GenBank/DDBJ whole genome shotgun (WGS) entry which is preliminary data.</text>
</comment>
<dbReference type="Proteomes" id="UP000481252">
    <property type="component" value="Unassembled WGS sequence"/>
</dbReference>
<keyword evidence="3" id="KW-1185">Reference proteome</keyword>
<protein>
    <submittedName>
        <fullName evidence="2">Uncharacterized protein</fullName>
    </submittedName>
</protein>
<gene>
    <name evidence="2" type="ORF">G6N74_29485</name>
</gene>
<sequence>MARFFAGRKTSGGGGAVKVMKDNADNPNTTPNTDFGKFLFNSETQDIGYITGLWSIPFSAFQSSGSTPVYGPAGSTSANALYYTRFLGNRNGWFSVNRIFGAPPYSFNPMIEIRLRQSNGRYSAGASRYTTYDTGSNSGVHVTAPGYVSRGGVTEAENGWTPGGWVYYNTAPAADSGGTYVHTVWELPCDNVAVGSPTATPVVGQCNVRINPTTTKVSRPGFDVGSATGRQLILDSDRVYAKVLKADEITIAAGGTATITSPVPIPATAYLDWNWYFTGGSVIWPPATTGQVAANTENGLEYSISGSTVTVYNTGGESITVRYMLCADSDDTVPSIGGSEVYRMIGNDVQIKVPGSSDSSPKLRDILLDTRFSYIPIIAEGWITPSDCTESATSTRFGNKAKTISFTNTGFTPFVKMIVKQNSSNTGLQYREPRSRMLVFYGSSGLNWTQGAEGTVAQITNSSVKFHMATGAPTWINPTSPNSGIYDSSDDPLGIRYYIFGIPTSL</sequence>
<evidence type="ECO:0000256" key="1">
    <source>
        <dbReference type="SAM" id="MobiDB-lite"/>
    </source>
</evidence>